<evidence type="ECO:0000256" key="2">
    <source>
        <dbReference type="ARBA" id="ARBA00023125"/>
    </source>
</evidence>
<reference evidence="5 6" key="1">
    <citation type="submission" date="2017-04" db="EMBL/GenBank/DDBJ databases">
        <title>The new phylogeny of genus Mycobacterium.</title>
        <authorList>
            <person name="Tortoli E."/>
            <person name="Trovato A."/>
            <person name="Cirillo D.M."/>
        </authorList>
    </citation>
    <scope>NUCLEOTIDE SEQUENCE [LARGE SCALE GENOMIC DNA]</scope>
    <source>
        <strain evidence="5 6">TBL 1200985</strain>
    </source>
</reference>
<dbReference type="InterPro" id="IPR011991">
    <property type="entry name" value="ArsR-like_HTH"/>
</dbReference>
<dbReference type="CDD" id="cd00090">
    <property type="entry name" value="HTH_ARSR"/>
    <property type="match status" value="1"/>
</dbReference>
<evidence type="ECO:0000313" key="5">
    <source>
        <dbReference type="EMBL" id="OSC43128.1"/>
    </source>
</evidence>
<dbReference type="PANTHER" id="PTHR33204">
    <property type="entry name" value="TRANSCRIPTIONAL REGULATOR, MARR FAMILY"/>
    <property type="match status" value="1"/>
</dbReference>
<dbReference type="RefSeq" id="WP_085323267.1">
    <property type="nucleotide sequence ID" value="NZ_NCXP01000001.1"/>
</dbReference>
<evidence type="ECO:0000259" key="4">
    <source>
        <dbReference type="PROSITE" id="PS51118"/>
    </source>
</evidence>
<dbReference type="GO" id="GO:0003677">
    <property type="term" value="F:DNA binding"/>
    <property type="evidence" value="ECO:0007669"/>
    <property type="project" value="UniProtKB-KW"/>
</dbReference>
<keyword evidence="1" id="KW-0805">Transcription regulation</keyword>
<dbReference type="SUPFAM" id="SSF46785">
    <property type="entry name" value="Winged helix' DNA-binding domain"/>
    <property type="match status" value="1"/>
</dbReference>
<accession>A0A1X2M0H8</accession>
<organism evidence="5 6">
    <name type="scientific">Mycobacterium decipiens</name>
    <dbReference type="NCBI Taxonomy" id="1430326"/>
    <lineage>
        <taxon>Bacteria</taxon>
        <taxon>Bacillati</taxon>
        <taxon>Actinomycetota</taxon>
        <taxon>Actinomycetes</taxon>
        <taxon>Mycobacteriales</taxon>
        <taxon>Mycobacteriaceae</taxon>
        <taxon>Mycobacterium</taxon>
    </lineage>
</organism>
<keyword evidence="6" id="KW-1185">Reference proteome</keyword>
<dbReference type="OrthoDB" id="9792527at2"/>
<name>A0A1X2M0H8_9MYCO</name>
<dbReference type="Proteomes" id="UP000193247">
    <property type="component" value="Unassembled WGS sequence"/>
</dbReference>
<proteinExistence type="predicted"/>
<dbReference type="PANTHER" id="PTHR33204:SF18">
    <property type="entry name" value="TRANSCRIPTIONAL REGULATORY PROTEIN"/>
    <property type="match status" value="1"/>
</dbReference>
<keyword evidence="2" id="KW-0238">DNA-binding</keyword>
<dbReference type="Gene3D" id="1.10.10.10">
    <property type="entry name" value="Winged helix-like DNA-binding domain superfamily/Winged helix DNA-binding domain"/>
    <property type="match status" value="1"/>
</dbReference>
<dbReference type="STRING" id="1430326.B8W66_01630"/>
<dbReference type="InterPro" id="IPR036390">
    <property type="entry name" value="WH_DNA-bd_sf"/>
</dbReference>
<keyword evidence="3" id="KW-0804">Transcription</keyword>
<protein>
    <recommendedName>
        <fullName evidence="4">HTH hxlR-type domain-containing protein</fullName>
    </recommendedName>
</protein>
<dbReference type="Pfam" id="PF01638">
    <property type="entry name" value="HxlR"/>
    <property type="match status" value="1"/>
</dbReference>
<comment type="caution">
    <text evidence="5">The sequence shown here is derived from an EMBL/GenBank/DDBJ whole genome shotgun (WGS) entry which is preliminary data.</text>
</comment>
<dbReference type="PROSITE" id="PS51118">
    <property type="entry name" value="HTH_HXLR"/>
    <property type="match status" value="1"/>
</dbReference>
<gene>
    <name evidence="5" type="ORF">B8W66_01630</name>
</gene>
<sequence>MPRGPWRGYGRFCPLARALDVVGERWTLVIIQELLARPHRYGELLSRLPGIGTSLLADRLRRLEQAGLVARQPGAIGASVVYTLTERGRTLDDALCALRRWGVGYLSDPTADGATEQRFDVSYVDGIQTVADGLFRLVVDDRPTTLRFADRRLSHEPGAAPGAELIVSTTSAFLERWAAGEIDWDDGRRSGEVIADGRPEAWPRWLAATGYLLRVEQETTDA</sequence>
<feature type="domain" description="HTH hxlR-type" evidence="4">
    <location>
        <begin position="13"/>
        <end position="110"/>
    </location>
</feature>
<dbReference type="EMBL" id="NCXP01000001">
    <property type="protein sequence ID" value="OSC43128.1"/>
    <property type="molecule type" value="Genomic_DNA"/>
</dbReference>
<evidence type="ECO:0000256" key="1">
    <source>
        <dbReference type="ARBA" id="ARBA00023015"/>
    </source>
</evidence>
<dbReference type="AlphaFoldDB" id="A0A1X2M0H8"/>
<evidence type="ECO:0000256" key="3">
    <source>
        <dbReference type="ARBA" id="ARBA00023163"/>
    </source>
</evidence>
<evidence type="ECO:0000313" key="6">
    <source>
        <dbReference type="Proteomes" id="UP000193247"/>
    </source>
</evidence>
<dbReference type="InterPro" id="IPR036388">
    <property type="entry name" value="WH-like_DNA-bd_sf"/>
</dbReference>
<dbReference type="InterPro" id="IPR002577">
    <property type="entry name" value="HTH_HxlR"/>
</dbReference>